<name>A0ABT5JHN8_RHOTP</name>
<proteinExistence type="inferred from homology"/>
<dbReference type="InterPro" id="IPR005064">
    <property type="entry name" value="BUG"/>
</dbReference>
<organism evidence="3 4">
    <name type="scientific">Rhodoplanes tepidamans</name>
    <name type="common">Rhodoplanes cryptolactis</name>
    <dbReference type="NCBI Taxonomy" id="200616"/>
    <lineage>
        <taxon>Bacteria</taxon>
        <taxon>Pseudomonadati</taxon>
        <taxon>Pseudomonadota</taxon>
        <taxon>Alphaproteobacteria</taxon>
        <taxon>Hyphomicrobiales</taxon>
        <taxon>Nitrobacteraceae</taxon>
        <taxon>Rhodoplanes</taxon>
    </lineage>
</organism>
<reference evidence="3" key="2">
    <citation type="submission" date="2023-02" db="EMBL/GenBank/DDBJ databases">
        <authorList>
            <person name="Rayyan A."/>
            <person name="Meyer T."/>
            <person name="Kyndt J.A."/>
        </authorList>
    </citation>
    <scope>NUCLEOTIDE SEQUENCE</scope>
    <source>
        <strain evidence="3">DSM 9987</strain>
    </source>
</reference>
<dbReference type="Gene3D" id="3.40.190.150">
    <property type="entry name" value="Bordetella uptake gene, domain 1"/>
    <property type="match status" value="1"/>
</dbReference>
<evidence type="ECO:0000313" key="3">
    <source>
        <dbReference type="EMBL" id="MDC7788886.1"/>
    </source>
</evidence>
<dbReference type="PIRSF" id="PIRSF017082">
    <property type="entry name" value="YflP"/>
    <property type="match status" value="1"/>
</dbReference>
<keyword evidence="2" id="KW-0732">Signal</keyword>
<dbReference type="Pfam" id="PF03401">
    <property type="entry name" value="TctC"/>
    <property type="match status" value="1"/>
</dbReference>
<dbReference type="EMBL" id="JAQQLI010000054">
    <property type="protein sequence ID" value="MDC7788886.1"/>
    <property type="molecule type" value="Genomic_DNA"/>
</dbReference>
<reference evidence="3" key="1">
    <citation type="journal article" date="2023" name="Microbiol Resour">
        <title>Genome Sequences of Rhodoplanes serenus and Two Thermotolerant Strains, Rhodoplanes tepidamans and 'Rhodoplanes cryptolactis,' Further Refine the Genus.</title>
        <authorList>
            <person name="Rayyan A.A."/>
            <person name="Kyndt J.A."/>
        </authorList>
    </citation>
    <scope>NUCLEOTIDE SEQUENCE</scope>
    <source>
        <strain evidence="3">DSM 9987</strain>
    </source>
</reference>
<feature type="signal peptide" evidence="2">
    <location>
        <begin position="1"/>
        <end position="24"/>
    </location>
</feature>
<comment type="caution">
    <text evidence="3">The sequence shown here is derived from an EMBL/GenBank/DDBJ whole genome shotgun (WGS) entry which is preliminary data.</text>
</comment>
<gene>
    <name evidence="3" type="ORF">PQJ73_24650</name>
</gene>
<dbReference type="PANTHER" id="PTHR42928:SF5">
    <property type="entry name" value="BLR1237 PROTEIN"/>
    <property type="match status" value="1"/>
</dbReference>
<dbReference type="PANTHER" id="PTHR42928">
    <property type="entry name" value="TRICARBOXYLATE-BINDING PROTEIN"/>
    <property type="match status" value="1"/>
</dbReference>
<sequence>MIVKSAVRCAFGLVALALSFTAGVAPVSAQDYPQRAVTLVVPFAAGGTTDSIGRLYAHYMGAVLGQSVIIDNRPGAGSTVGATAVARSAPDGYTLLLGAISTHAIALAIYDKVSYDPDKDFIPIAHVASVPNVLVVSPKRVKATTVQQFVEDAKKSGTALNMASSGAGTSIHLSGEMFKVGAKVDMVHVPYRGAGPALNDMIAGNVDLMFDNLPSCLPHIQAGLLRPLAVTSSKRLDSLPNVPTVDETVIPGFEAGSWFVVFAPANTPADVVNRLKAATAKVIENPEFRARTIALGATPQLMTGEELERFLHQERKKWAEVVRISGAKAQ</sequence>
<dbReference type="CDD" id="cd13578">
    <property type="entry name" value="PBP2_Bug27"/>
    <property type="match status" value="1"/>
</dbReference>
<keyword evidence="4" id="KW-1185">Reference proteome</keyword>
<evidence type="ECO:0000313" key="4">
    <source>
        <dbReference type="Proteomes" id="UP001165652"/>
    </source>
</evidence>
<feature type="chain" id="PRO_5045289045" evidence="2">
    <location>
        <begin position="25"/>
        <end position="330"/>
    </location>
</feature>
<protein>
    <submittedName>
        <fullName evidence="3">Tripartite tricarboxylate transporter substrate binding protein</fullName>
    </submittedName>
</protein>
<evidence type="ECO:0000256" key="2">
    <source>
        <dbReference type="SAM" id="SignalP"/>
    </source>
</evidence>
<comment type="similarity">
    <text evidence="1">Belongs to the UPF0065 (bug) family.</text>
</comment>
<dbReference type="Gene3D" id="3.40.190.10">
    <property type="entry name" value="Periplasmic binding protein-like II"/>
    <property type="match status" value="1"/>
</dbReference>
<evidence type="ECO:0000256" key="1">
    <source>
        <dbReference type="ARBA" id="ARBA00006987"/>
    </source>
</evidence>
<accession>A0ABT5JHN8</accession>
<dbReference type="Proteomes" id="UP001165652">
    <property type="component" value="Unassembled WGS sequence"/>
</dbReference>
<dbReference type="InterPro" id="IPR042100">
    <property type="entry name" value="Bug_dom1"/>
</dbReference>
<dbReference type="SUPFAM" id="SSF53850">
    <property type="entry name" value="Periplasmic binding protein-like II"/>
    <property type="match status" value="1"/>
</dbReference>
<dbReference type="RefSeq" id="WP_272779717.1">
    <property type="nucleotide sequence ID" value="NZ_JAQQLI010000054.1"/>
</dbReference>